<dbReference type="RefSeq" id="WP_241345931.1">
    <property type="nucleotide sequence ID" value="NZ_JAKZGP010000001.1"/>
</dbReference>
<protein>
    <submittedName>
        <fullName evidence="2">Uncharacterized protein</fullName>
    </submittedName>
</protein>
<keyword evidence="1" id="KW-0812">Transmembrane</keyword>
<feature type="transmembrane region" description="Helical" evidence="1">
    <location>
        <begin position="20"/>
        <end position="42"/>
    </location>
</feature>
<keyword evidence="3" id="KW-1185">Reference proteome</keyword>
<name>A0ABS9UW47_9BACT</name>
<sequence length="50" mass="5691">MDFNRIIKFKIGKENWEMPLGVLLLLGGITLIMVFGGLYVGFKFGEQMQP</sequence>
<keyword evidence="1" id="KW-0472">Membrane</keyword>
<comment type="caution">
    <text evidence="2">The sequence shown here is derived from an EMBL/GenBank/DDBJ whole genome shotgun (WGS) entry which is preliminary data.</text>
</comment>
<evidence type="ECO:0000313" key="2">
    <source>
        <dbReference type="EMBL" id="MCH7407995.1"/>
    </source>
</evidence>
<keyword evidence="1" id="KW-1133">Transmembrane helix</keyword>
<evidence type="ECO:0000256" key="1">
    <source>
        <dbReference type="SAM" id="Phobius"/>
    </source>
</evidence>
<organism evidence="2 3">
    <name type="scientific">Belliella filtrata</name>
    <dbReference type="NCBI Taxonomy" id="2923435"/>
    <lineage>
        <taxon>Bacteria</taxon>
        <taxon>Pseudomonadati</taxon>
        <taxon>Bacteroidota</taxon>
        <taxon>Cytophagia</taxon>
        <taxon>Cytophagales</taxon>
        <taxon>Cyclobacteriaceae</taxon>
        <taxon>Belliella</taxon>
    </lineage>
</organism>
<proteinExistence type="predicted"/>
<dbReference type="Proteomes" id="UP001165489">
    <property type="component" value="Unassembled WGS sequence"/>
</dbReference>
<gene>
    <name evidence="2" type="ORF">MM239_01195</name>
</gene>
<accession>A0ABS9UW47</accession>
<reference evidence="2" key="1">
    <citation type="submission" date="2022-03" db="EMBL/GenBank/DDBJ databases">
        <title>De novo assembled genomes of Belliella spp. (Cyclobacteriaceae) strains.</title>
        <authorList>
            <person name="Szabo A."/>
            <person name="Korponai K."/>
            <person name="Felfoldi T."/>
        </authorList>
    </citation>
    <scope>NUCLEOTIDE SEQUENCE</scope>
    <source>
        <strain evidence="2">DSM 111904</strain>
    </source>
</reference>
<evidence type="ECO:0000313" key="3">
    <source>
        <dbReference type="Proteomes" id="UP001165489"/>
    </source>
</evidence>
<dbReference type="EMBL" id="JAKZGP010000001">
    <property type="protein sequence ID" value="MCH7407995.1"/>
    <property type="molecule type" value="Genomic_DNA"/>
</dbReference>